<dbReference type="CDD" id="cd00430">
    <property type="entry name" value="PLPDE_III_AR"/>
    <property type="match status" value="1"/>
</dbReference>
<dbReference type="FunFam" id="3.20.20.10:FF:000002">
    <property type="entry name" value="Alanine racemase"/>
    <property type="match status" value="1"/>
</dbReference>
<evidence type="ECO:0000256" key="4">
    <source>
        <dbReference type="ARBA" id="ARBA00022898"/>
    </source>
</evidence>
<gene>
    <name evidence="11" type="ORF">BKA23_0674</name>
</gene>
<evidence type="ECO:0000313" key="12">
    <source>
        <dbReference type="Proteomes" id="UP000318297"/>
    </source>
</evidence>
<dbReference type="PRINTS" id="PR00992">
    <property type="entry name" value="ALARACEMASE"/>
</dbReference>
<dbReference type="GO" id="GO:0030632">
    <property type="term" value="P:D-alanine biosynthetic process"/>
    <property type="evidence" value="ECO:0007669"/>
    <property type="project" value="UniProtKB-UniRule"/>
</dbReference>
<dbReference type="AlphaFoldDB" id="A0A561E8E3"/>
<dbReference type="PANTHER" id="PTHR30511:SF0">
    <property type="entry name" value="ALANINE RACEMASE, CATABOLIC-RELATED"/>
    <property type="match status" value="1"/>
</dbReference>
<dbReference type="GO" id="GO:0030170">
    <property type="term" value="F:pyridoxal phosphate binding"/>
    <property type="evidence" value="ECO:0007669"/>
    <property type="project" value="UniProtKB-UniRule"/>
</dbReference>
<feature type="modified residue" description="N6-(pyridoxal phosphate)lysine" evidence="7 8">
    <location>
        <position position="62"/>
    </location>
</feature>
<evidence type="ECO:0000313" key="11">
    <source>
        <dbReference type="EMBL" id="TWE11881.1"/>
    </source>
</evidence>
<dbReference type="EC" id="5.1.1.1" evidence="3 7"/>
<comment type="function">
    <text evidence="7">Catalyzes the interconversion of L-alanine and D-alanine. May also act on other amino acids.</text>
</comment>
<dbReference type="PANTHER" id="PTHR30511">
    <property type="entry name" value="ALANINE RACEMASE"/>
    <property type="match status" value="1"/>
</dbReference>
<dbReference type="EMBL" id="VIVQ01000001">
    <property type="protein sequence ID" value="TWE11881.1"/>
    <property type="molecule type" value="Genomic_DNA"/>
</dbReference>
<dbReference type="InterPro" id="IPR000821">
    <property type="entry name" value="Ala_racemase"/>
</dbReference>
<evidence type="ECO:0000256" key="8">
    <source>
        <dbReference type="PIRSR" id="PIRSR600821-50"/>
    </source>
</evidence>
<dbReference type="UniPathway" id="UPA00042">
    <property type="reaction ID" value="UER00497"/>
</dbReference>
<dbReference type="InterPro" id="IPR009006">
    <property type="entry name" value="Ala_racemase/Decarboxylase_C"/>
</dbReference>
<dbReference type="SUPFAM" id="SSF51419">
    <property type="entry name" value="PLP-binding barrel"/>
    <property type="match status" value="1"/>
</dbReference>
<keyword evidence="4 7" id="KW-0663">Pyridoxal phosphate</keyword>
<comment type="catalytic activity">
    <reaction evidence="1 7">
        <text>L-alanine = D-alanine</text>
        <dbReference type="Rhea" id="RHEA:20249"/>
        <dbReference type="ChEBI" id="CHEBI:57416"/>
        <dbReference type="ChEBI" id="CHEBI:57972"/>
        <dbReference type="EC" id="5.1.1.1"/>
    </reaction>
</comment>
<comment type="caution">
    <text evidence="11">The sequence shown here is derived from an EMBL/GenBank/DDBJ whole genome shotgun (WGS) entry which is preliminary data.</text>
</comment>
<organism evidence="11 12">
    <name type="scientific">Rudaeicoccus suwonensis</name>
    <dbReference type="NCBI Taxonomy" id="657409"/>
    <lineage>
        <taxon>Bacteria</taxon>
        <taxon>Bacillati</taxon>
        <taxon>Actinomycetota</taxon>
        <taxon>Actinomycetes</taxon>
        <taxon>Micrococcales</taxon>
        <taxon>Dermacoccaceae</taxon>
        <taxon>Rudaeicoccus</taxon>
    </lineage>
</organism>
<dbReference type="Proteomes" id="UP000318297">
    <property type="component" value="Unassembled WGS sequence"/>
</dbReference>
<dbReference type="Gene3D" id="3.20.20.10">
    <property type="entry name" value="Alanine racemase"/>
    <property type="match status" value="1"/>
</dbReference>
<dbReference type="Gene3D" id="2.40.37.10">
    <property type="entry name" value="Lyase, Ornithine Decarboxylase, Chain A, domain 1"/>
    <property type="match status" value="1"/>
</dbReference>
<feature type="active site" description="Proton acceptor; specific for D-alanine" evidence="7">
    <location>
        <position position="62"/>
    </location>
</feature>
<dbReference type="Pfam" id="PF01168">
    <property type="entry name" value="Ala_racemase_N"/>
    <property type="match status" value="1"/>
</dbReference>
<evidence type="ECO:0000256" key="7">
    <source>
        <dbReference type="HAMAP-Rule" id="MF_01201"/>
    </source>
</evidence>
<dbReference type="SUPFAM" id="SSF50621">
    <property type="entry name" value="Alanine racemase C-terminal domain-like"/>
    <property type="match status" value="1"/>
</dbReference>
<protein>
    <recommendedName>
        <fullName evidence="6 7">Alanine racemase</fullName>
        <ecNumber evidence="3 7">5.1.1.1</ecNumber>
    </recommendedName>
</protein>
<evidence type="ECO:0000256" key="6">
    <source>
        <dbReference type="ARBA" id="ARBA00072221"/>
    </source>
</evidence>
<comment type="cofactor">
    <cofactor evidence="2 7 8">
        <name>pyridoxal 5'-phosphate</name>
        <dbReference type="ChEBI" id="CHEBI:597326"/>
    </cofactor>
</comment>
<dbReference type="HAMAP" id="MF_01201">
    <property type="entry name" value="Ala_racemase"/>
    <property type="match status" value="1"/>
</dbReference>
<evidence type="ECO:0000256" key="3">
    <source>
        <dbReference type="ARBA" id="ARBA00013089"/>
    </source>
</evidence>
<evidence type="ECO:0000259" key="10">
    <source>
        <dbReference type="SMART" id="SM01005"/>
    </source>
</evidence>
<dbReference type="SMART" id="SM01005">
    <property type="entry name" value="Ala_racemase_C"/>
    <property type="match status" value="1"/>
</dbReference>
<dbReference type="FunFam" id="2.40.37.10:FF:000015">
    <property type="entry name" value="Alanine racemase"/>
    <property type="match status" value="1"/>
</dbReference>
<accession>A0A561E8E3</accession>
<dbReference type="Pfam" id="PF00842">
    <property type="entry name" value="Ala_racemase_C"/>
    <property type="match status" value="1"/>
</dbReference>
<dbReference type="InterPro" id="IPR011079">
    <property type="entry name" value="Ala_racemase_C"/>
</dbReference>
<evidence type="ECO:0000256" key="9">
    <source>
        <dbReference type="PIRSR" id="PIRSR600821-52"/>
    </source>
</evidence>
<evidence type="ECO:0000256" key="1">
    <source>
        <dbReference type="ARBA" id="ARBA00000316"/>
    </source>
</evidence>
<feature type="domain" description="Alanine racemase C-terminal" evidence="10">
    <location>
        <begin position="273"/>
        <end position="400"/>
    </location>
</feature>
<feature type="binding site" evidence="7 9">
    <location>
        <position position="342"/>
    </location>
    <ligand>
        <name>substrate</name>
    </ligand>
</feature>
<dbReference type="InterPro" id="IPR020622">
    <property type="entry name" value="Ala_racemase_pyridoxalP-BS"/>
</dbReference>
<dbReference type="GO" id="GO:0008784">
    <property type="term" value="F:alanine racemase activity"/>
    <property type="evidence" value="ECO:0007669"/>
    <property type="project" value="UniProtKB-UniRule"/>
</dbReference>
<reference evidence="11 12" key="1">
    <citation type="submission" date="2019-06" db="EMBL/GenBank/DDBJ databases">
        <title>Sequencing the genomes of 1000 actinobacteria strains.</title>
        <authorList>
            <person name="Klenk H.-P."/>
        </authorList>
    </citation>
    <scope>NUCLEOTIDE SEQUENCE [LARGE SCALE GENOMIC DNA]</scope>
    <source>
        <strain evidence="11 12">DSM 19560</strain>
    </source>
</reference>
<name>A0A561E8E3_9MICO</name>
<evidence type="ECO:0000256" key="2">
    <source>
        <dbReference type="ARBA" id="ARBA00001933"/>
    </source>
</evidence>
<dbReference type="GO" id="GO:0009252">
    <property type="term" value="P:peptidoglycan biosynthetic process"/>
    <property type="evidence" value="ECO:0007669"/>
    <property type="project" value="TreeGrafter"/>
</dbReference>
<sequence length="404" mass="41896">MKRQGSPTRELAAARLSDVNDERPVLPGGAPARLSIDLDAISANIATLNEVSGNAQVLAVVKGDAYGHGLVPAACAALRGGASWLGTAQLAEALALRNAGVTAPLISWLLAPGLDFAAAIRARIDLGAPAVWTLDEIAAAAREVGETARVQLKIDTGLARNGAYGADWPLLVEAAARHTADGSITVTGVFTHLACADEPENPSNAAQQRLFADAVRDCERAGFALEVRHMANSAATLLLPEAHWDLVRPGIATYGLSPAPHIGDSAHFRLVPAMTMTANVTVAKRVPAGQGVSYGHTYVTADETTLIDVPCGYADGIPRSASGRGPVQVAGHRFSVAGRVCMDQFVVDVGDLPVAAGDEVVIFGDGRDGGPTAQDWADAAGTISYEIVTRIGNRLPRAYQGQVA</sequence>
<feature type="binding site" evidence="7 9">
    <location>
        <position position="160"/>
    </location>
    <ligand>
        <name>substrate</name>
    </ligand>
</feature>
<comment type="similarity">
    <text evidence="7">Belongs to the alanine racemase family.</text>
</comment>
<feature type="active site" description="Proton acceptor; specific for L-alanine" evidence="7">
    <location>
        <position position="294"/>
    </location>
</feature>
<dbReference type="InterPro" id="IPR001608">
    <property type="entry name" value="Ala_racemase_N"/>
</dbReference>
<dbReference type="NCBIfam" id="TIGR00492">
    <property type="entry name" value="alr"/>
    <property type="match status" value="1"/>
</dbReference>
<evidence type="ECO:0000256" key="5">
    <source>
        <dbReference type="ARBA" id="ARBA00023235"/>
    </source>
</evidence>
<dbReference type="PROSITE" id="PS00395">
    <property type="entry name" value="ALANINE_RACEMASE"/>
    <property type="match status" value="1"/>
</dbReference>
<dbReference type="InterPro" id="IPR029066">
    <property type="entry name" value="PLP-binding_barrel"/>
</dbReference>
<keyword evidence="12" id="KW-1185">Reference proteome</keyword>
<keyword evidence="5 7" id="KW-0413">Isomerase</keyword>
<dbReference type="GO" id="GO:0005829">
    <property type="term" value="C:cytosol"/>
    <property type="evidence" value="ECO:0007669"/>
    <property type="project" value="TreeGrafter"/>
</dbReference>
<comment type="pathway">
    <text evidence="7">Amino-acid biosynthesis; D-alanine biosynthesis; D-alanine from L-alanine: step 1/1.</text>
</comment>
<proteinExistence type="inferred from homology"/>